<evidence type="ECO:0000313" key="3">
    <source>
        <dbReference type="Proteomes" id="UP000266327"/>
    </source>
</evidence>
<dbReference type="Gene3D" id="3.90.550.10">
    <property type="entry name" value="Spore Coat Polysaccharide Biosynthesis Protein SpsA, Chain A"/>
    <property type="match status" value="1"/>
</dbReference>
<protein>
    <submittedName>
        <fullName evidence="2">Glycosyltransferase family 2 protein</fullName>
    </submittedName>
</protein>
<dbReference type="AlphaFoldDB" id="A0A3A3G543"/>
<reference evidence="3" key="1">
    <citation type="submission" date="2018-09" db="EMBL/GenBank/DDBJ databases">
        <authorList>
            <person name="Zhu H."/>
        </authorList>
    </citation>
    <scope>NUCLEOTIDE SEQUENCE [LARGE SCALE GENOMIC DNA]</scope>
    <source>
        <strain evidence="3">K1S02-23</strain>
    </source>
</reference>
<dbReference type="PANTHER" id="PTHR43685:SF11">
    <property type="entry name" value="GLYCOSYLTRANSFERASE TAGX-RELATED"/>
    <property type="match status" value="1"/>
</dbReference>
<evidence type="ECO:0000259" key="1">
    <source>
        <dbReference type="Pfam" id="PF00535"/>
    </source>
</evidence>
<organism evidence="2 3">
    <name type="scientific">Noviherbaspirillum sedimenti</name>
    <dbReference type="NCBI Taxonomy" id="2320865"/>
    <lineage>
        <taxon>Bacteria</taxon>
        <taxon>Pseudomonadati</taxon>
        <taxon>Pseudomonadota</taxon>
        <taxon>Betaproteobacteria</taxon>
        <taxon>Burkholderiales</taxon>
        <taxon>Oxalobacteraceae</taxon>
        <taxon>Noviherbaspirillum</taxon>
    </lineage>
</organism>
<feature type="domain" description="Glycosyltransferase 2-like" evidence="1">
    <location>
        <begin position="13"/>
        <end position="117"/>
    </location>
</feature>
<keyword evidence="3" id="KW-1185">Reference proteome</keyword>
<dbReference type="RefSeq" id="WP_119785361.1">
    <property type="nucleotide sequence ID" value="NZ_QYUQ01000002.1"/>
</dbReference>
<dbReference type="Pfam" id="PF00535">
    <property type="entry name" value="Glycos_transf_2"/>
    <property type="match status" value="1"/>
</dbReference>
<keyword evidence="2" id="KW-0808">Transferase</keyword>
<dbReference type="CDD" id="cd00761">
    <property type="entry name" value="Glyco_tranf_GTA_type"/>
    <property type="match status" value="1"/>
</dbReference>
<dbReference type="OrthoDB" id="9798249at2"/>
<dbReference type="InterPro" id="IPR029044">
    <property type="entry name" value="Nucleotide-diphossugar_trans"/>
</dbReference>
<name>A0A3A3G543_9BURK</name>
<sequence>MPDALQSQAATLSLIIPAYNRADLICETIESALKQTRPFAEIIVVNDGSTDHTLDVLQKYIDRIQIIQTPNQGVQAARNEGVAAANSKYITLCDSDDLLDPRFVEILQSCLETSPDCDILYCNFIPFDEHSNYPDKFSLAPDWFFDGAESNGNLITEIPDLYVRLMTYQPLFPTGSTMKKAFYQEIGGYDSKFKSVGSEDLEFLLRAVSLGRLGVLLQPLGRVRKHAGNDSRNSMRQSVGEALIFEYALKNHPRASVYQDIILQSIEKRRIGAFNDAYAQGEFTTASEIFSLLREIPRDLRVLLKRMIMALPSLLKETAWRVTQK</sequence>
<dbReference type="EMBL" id="QYUQ01000002">
    <property type="protein sequence ID" value="RJG01899.1"/>
    <property type="molecule type" value="Genomic_DNA"/>
</dbReference>
<accession>A0A3A3G543</accession>
<dbReference type="InterPro" id="IPR001173">
    <property type="entry name" value="Glyco_trans_2-like"/>
</dbReference>
<evidence type="ECO:0000313" key="2">
    <source>
        <dbReference type="EMBL" id="RJG01899.1"/>
    </source>
</evidence>
<dbReference type="Proteomes" id="UP000266327">
    <property type="component" value="Unassembled WGS sequence"/>
</dbReference>
<comment type="caution">
    <text evidence="2">The sequence shown here is derived from an EMBL/GenBank/DDBJ whole genome shotgun (WGS) entry which is preliminary data.</text>
</comment>
<dbReference type="SUPFAM" id="SSF53448">
    <property type="entry name" value="Nucleotide-diphospho-sugar transferases"/>
    <property type="match status" value="1"/>
</dbReference>
<gene>
    <name evidence="2" type="ORF">D3878_10170</name>
</gene>
<proteinExistence type="predicted"/>
<dbReference type="PANTHER" id="PTHR43685">
    <property type="entry name" value="GLYCOSYLTRANSFERASE"/>
    <property type="match status" value="1"/>
</dbReference>
<dbReference type="GO" id="GO:0016740">
    <property type="term" value="F:transferase activity"/>
    <property type="evidence" value="ECO:0007669"/>
    <property type="project" value="UniProtKB-KW"/>
</dbReference>
<dbReference type="InterPro" id="IPR050834">
    <property type="entry name" value="Glycosyltransf_2"/>
</dbReference>